<proteinExistence type="predicted"/>
<gene>
    <name evidence="1" type="ORF">EZS28_055663</name>
</gene>
<organism evidence="1 2">
    <name type="scientific">Streblomastix strix</name>
    <dbReference type="NCBI Taxonomy" id="222440"/>
    <lineage>
        <taxon>Eukaryota</taxon>
        <taxon>Metamonada</taxon>
        <taxon>Preaxostyla</taxon>
        <taxon>Oxymonadida</taxon>
        <taxon>Streblomastigidae</taxon>
        <taxon>Streblomastix</taxon>
    </lineage>
</organism>
<protein>
    <submittedName>
        <fullName evidence="1">Uncharacterized protein</fullName>
    </submittedName>
</protein>
<feature type="non-terminal residue" evidence="1">
    <location>
        <position position="159"/>
    </location>
</feature>
<sequence>KMISLLLLAPFALCFENSQPFVRPTQTGNDGCTFRVGINATHDYETVAEALNQACTDSAGYIIQFVDAEHFEHLEINKDSRIQIFGRQTFTTHWKVNSSSEQILSLKQGHMFITSVEFVFSQVGNGTILLPSKALFSVGSDEQFQPSVFLEDCYFHSLS</sequence>
<evidence type="ECO:0000313" key="2">
    <source>
        <dbReference type="Proteomes" id="UP000324800"/>
    </source>
</evidence>
<accession>A0A5J4PZ72</accession>
<comment type="caution">
    <text evidence="1">The sequence shown here is derived from an EMBL/GenBank/DDBJ whole genome shotgun (WGS) entry which is preliminary data.</text>
</comment>
<evidence type="ECO:0000313" key="1">
    <source>
        <dbReference type="EMBL" id="KAA6313959.1"/>
    </source>
</evidence>
<dbReference type="AlphaFoldDB" id="A0A5J4PZ72"/>
<name>A0A5J4PZ72_9EUKA</name>
<dbReference type="Proteomes" id="UP000324800">
    <property type="component" value="Unassembled WGS sequence"/>
</dbReference>
<reference evidence="1 2" key="1">
    <citation type="submission" date="2019-03" db="EMBL/GenBank/DDBJ databases">
        <title>Single cell metagenomics reveals metabolic interactions within the superorganism composed of flagellate Streblomastix strix and complex community of Bacteroidetes bacteria on its surface.</title>
        <authorList>
            <person name="Treitli S.C."/>
            <person name="Kolisko M."/>
            <person name="Husnik F."/>
            <person name="Keeling P."/>
            <person name="Hampl V."/>
        </authorList>
    </citation>
    <scope>NUCLEOTIDE SEQUENCE [LARGE SCALE GENOMIC DNA]</scope>
    <source>
        <strain evidence="1">ST1C</strain>
    </source>
</reference>
<feature type="non-terminal residue" evidence="1">
    <location>
        <position position="1"/>
    </location>
</feature>
<dbReference type="EMBL" id="SNRW01048079">
    <property type="protein sequence ID" value="KAA6313959.1"/>
    <property type="molecule type" value="Genomic_DNA"/>
</dbReference>